<gene>
    <name evidence="2" type="ORF">GCM10009755_10160</name>
</gene>
<reference evidence="3" key="1">
    <citation type="journal article" date="2019" name="Int. J. Syst. Evol. Microbiol.">
        <title>The Global Catalogue of Microorganisms (GCM) 10K type strain sequencing project: providing services to taxonomists for standard genome sequencing and annotation.</title>
        <authorList>
            <consortium name="The Broad Institute Genomics Platform"/>
            <consortium name="The Broad Institute Genome Sequencing Center for Infectious Disease"/>
            <person name="Wu L."/>
            <person name="Ma J."/>
        </authorList>
    </citation>
    <scope>NUCLEOTIDE SEQUENCE [LARGE SCALE GENOMIC DNA]</scope>
    <source>
        <strain evidence="3">JCM 14546</strain>
    </source>
</reference>
<dbReference type="InterPro" id="IPR047900">
    <property type="entry name" value="Choice_anch_G"/>
</dbReference>
<feature type="compositionally biased region" description="Low complexity" evidence="1">
    <location>
        <begin position="486"/>
        <end position="507"/>
    </location>
</feature>
<evidence type="ECO:0000313" key="3">
    <source>
        <dbReference type="Proteomes" id="UP001500755"/>
    </source>
</evidence>
<name>A0ABP5ERI8_9MICO</name>
<evidence type="ECO:0000313" key="2">
    <source>
        <dbReference type="EMBL" id="GAA2003179.1"/>
    </source>
</evidence>
<accession>A0ABP5ERI8</accession>
<evidence type="ECO:0000256" key="1">
    <source>
        <dbReference type="SAM" id="MobiDB-lite"/>
    </source>
</evidence>
<organism evidence="2 3">
    <name type="scientific">Brevibacterium samyangense</name>
    <dbReference type="NCBI Taxonomy" id="366888"/>
    <lineage>
        <taxon>Bacteria</taxon>
        <taxon>Bacillati</taxon>
        <taxon>Actinomycetota</taxon>
        <taxon>Actinomycetes</taxon>
        <taxon>Micrococcales</taxon>
        <taxon>Brevibacteriaceae</taxon>
        <taxon>Brevibacterium</taxon>
    </lineage>
</organism>
<dbReference type="NCBIfam" id="NF033766">
    <property type="entry name" value="choice_anch_G"/>
    <property type="match status" value="1"/>
</dbReference>
<sequence length="507" mass="50403">MNSTASAGAVGANGGLDLSGVENGTYDGASIDLMNLMDQLGVNPVTDDVVDSLALELGAFGSTANGAWPDGAGEPTFTSEYVVAGADLTASSPAVAGVTSTVGTAITGVGGVLDAALGAGGTIDSIIGSLEALGTTVPLLGTVGVTTATISIDDIDQALLELNDTVFVEPLADPNGIVSIDLATGVISVNVAQLAGGESGLNGLPANTPVLDDAMITSITDAIAGALGSLTERVEAAVLDVLNNANVTVQLDLDVILAETTLTISGTLGSIAGTDPDAADPVVSANPSSIAGLPLPLDTILDPIVSGALGLLQSAFATVVNTAVDGVGVAVDNVVNPIVTSLSPLFGLVNDIVSLQVNEQEQLYLDGANTFTVNALSLELFPGGIAGVVPLNVDLASSNVRVSAQATEYTPTLDVTPTEAVPNTDLPVTGTGYPPARCSTTSVSVSSSPSCASSTSKPTCTRCRVRSGRAVPRSTTRSSRRRTACSRGSPTRSPGSAGRSSSSPTSR</sequence>
<proteinExistence type="predicted"/>
<comment type="caution">
    <text evidence="2">The sequence shown here is derived from an EMBL/GenBank/DDBJ whole genome shotgun (WGS) entry which is preliminary data.</text>
</comment>
<dbReference type="Proteomes" id="UP001500755">
    <property type="component" value="Unassembled WGS sequence"/>
</dbReference>
<feature type="region of interest" description="Disordered" evidence="1">
    <location>
        <begin position="437"/>
        <end position="507"/>
    </location>
</feature>
<protein>
    <recommendedName>
        <fullName evidence="4">Choice-of-anchor G family protein</fullName>
    </recommendedName>
</protein>
<evidence type="ECO:0008006" key="4">
    <source>
        <dbReference type="Google" id="ProtNLM"/>
    </source>
</evidence>
<feature type="compositionally biased region" description="Low complexity" evidence="1">
    <location>
        <begin position="439"/>
        <end position="461"/>
    </location>
</feature>
<dbReference type="EMBL" id="BAAANO010000009">
    <property type="protein sequence ID" value="GAA2003179.1"/>
    <property type="molecule type" value="Genomic_DNA"/>
</dbReference>
<keyword evidence="3" id="KW-1185">Reference proteome</keyword>